<dbReference type="EC" id="2.4.-.-" evidence="1"/>
<evidence type="ECO:0000313" key="2">
    <source>
        <dbReference type="Proteomes" id="UP001595191"/>
    </source>
</evidence>
<sequence>MKILYLIDSLVSGGRERRLVELIKGFDQYPGVSLKLVVFSDKIHYNEIYDRDIDIIIMKRVPKRNPMVFHRLYKLCKAYRPDLIHSWGTMSAIFAIPTSKLLNIKLINGNITDAPKNMTLLHKELFRAKLTFPFSTVVVGNSLAGLKAYRVPKEKGICIYNGFDFGRVANLKDKKLVKKELGIETKKVIGMVGGFFDRKDYKTFINAALLVLKQRDDVTFVAVGEGPNLEICKDLVPKDHANDFVFTGARTDVESIINIFDIGVLSTNSEVHGEGISNAILEYMAMEKPVVATIGGGTNEIVEPGKTGILIPDSAPENMASELNYLLENVVDAKAMGQKGKQRIEEFFSLAKMIDAYHKLYISLID</sequence>
<evidence type="ECO:0000313" key="1">
    <source>
        <dbReference type="EMBL" id="MFH6603644.1"/>
    </source>
</evidence>
<keyword evidence="2" id="KW-1185">Reference proteome</keyword>
<keyword evidence="1" id="KW-0808">Transferase</keyword>
<dbReference type="EMBL" id="JBHFPV010000002">
    <property type="protein sequence ID" value="MFH6603644.1"/>
    <property type="molecule type" value="Genomic_DNA"/>
</dbReference>
<comment type="caution">
    <text evidence="1">The sequence shown here is derived from an EMBL/GenBank/DDBJ whole genome shotgun (WGS) entry which is preliminary data.</text>
</comment>
<name>A0ACC7LKS3_9FLAO</name>
<proteinExistence type="predicted"/>
<accession>A0ACC7LKS3</accession>
<organism evidence="1 2">
    <name type="scientific">Meishania litoralis</name>
    <dbReference type="NCBI Taxonomy" id="3434685"/>
    <lineage>
        <taxon>Bacteria</taxon>
        <taxon>Pseudomonadati</taxon>
        <taxon>Bacteroidota</taxon>
        <taxon>Flavobacteriia</taxon>
        <taxon>Flavobacteriales</taxon>
        <taxon>Flavobacteriaceae</taxon>
        <taxon>Meishania</taxon>
    </lineage>
</organism>
<protein>
    <submittedName>
        <fullName evidence="1">Glycosyltransferase</fullName>
        <ecNumber evidence="1">2.4.-.-</ecNumber>
    </submittedName>
</protein>
<reference evidence="1" key="1">
    <citation type="submission" date="2024-09" db="EMBL/GenBank/DDBJ databases">
        <authorList>
            <person name="Liu J."/>
        </authorList>
    </citation>
    <scope>NUCLEOTIDE SEQUENCE</scope>
    <source>
        <strain evidence="1">NBU2967</strain>
    </source>
</reference>
<keyword evidence="1" id="KW-0328">Glycosyltransferase</keyword>
<gene>
    <name evidence="1" type="ORF">ACEZ3G_09165</name>
</gene>
<dbReference type="Proteomes" id="UP001595191">
    <property type="component" value="Unassembled WGS sequence"/>
</dbReference>